<dbReference type="AlphaFoldDB" id="A0A8H4L817"/>
<dbReference type="OrthoDB" id="72726at2759"/>
<dbReference type="Proteomes" id="UP000554235">
    <property type="component" value="Unassembled WGS sequence"/>
</dbReference>
<feature type="region of interest" description="Disordered" evidence="1">
    <location>
        <begin position="230"/>
        <end position="251"/>
    </location>
</feature>
<protein>
    <submittedName>
        <fullName evidence="2">Uncharacterized protein</fullName>
    </submittedName>
</protein>
<accession>A0A8H4L817</accession>
<keyword evidence="3" id="KW-1185">Reference proteome</keyword>
<proteinExistence type="predicted"/>
<evidence type="ECO:0000256" key="1">
    <source>
        <dbReference type="SAM" id="MobiDB-lite"/>
    </source>
</evidence>
<comment type="caution">
    <text evidence="2">The sequence shown here is derived from an EMBL/GenBank/DDBJ whole genome shotgun (WGS) entry which is preliminary data.</text>
</comment>
<organism evidence="2 3">
    <name type="scientific">Fusarium albosuccineum</name>
    <dbReference type="NCBI Taxonomy" id="1237068"/>
    <lineage>
        <taxon>Eukaryota</taxon>
        <taxon>Fungi</taxon>
        <taxon>Dikarya</taxon>
        <taxon>Ascomycota</taxon>
        <taxon>Pezizomycotina</taxon>
        <taxon>Sordariomycetes</taxon>
        <taxon>Hypocreomycetidae</taxon>
        <taxon>Hypocreales</taxon>
        <taxon>Nectriaceae</taxon>
        <taxon>Fusarium</taxon>
        <taxon>Fusarium decemcellulare species complex</taxon>
    </lineage>
</organism>
<reference evidence="2 3" key="1">
    <citation type="submission" date="2020-01" db="EMBL/GenBank/DDBJ databases">
        <title>Identification and distribution of gene clusters putatively required for synthesis of sphingolipid metabolism inhibitors in phylogenetically diverse species of the filamentous fungus Fusarium.</title>
        <authorList>
            <person name="Kim H.-S."/>
            <person name="Busman M."/>
            <person name="Brown D.W."/>
            <person name="Divon H."/>
            <person name="Uhlig S."/>
            <person name="Proctor R.H."/>
        </authorList>
    </citation>
    <scope>NUCLEOTIDE SEQUENCE [LARGE SCALE GENOMIC DNA]</scope>
    <source>
        <strain evidence="2 3">NRRL 20459</strain>
    </source>
</reference>
<name>A0A8H4L817_9HYPO</name>
<gene>
    <name evidence="2" type="ORF">FALBO_10347</name>
</gene>
<dbReference type="EMBL" id="JAADYS010001470">
    <property type="protein sequence ID" value="KAF4462834.1"/>
    <property type="molecule type" value="Genomic_DNA"/>
</dbReference>
<evidence type="ECO:0000313" key="3">
    <source>
        <dbReference type="Proteomes" id="UP000554235"/>
    </source>
</evidence>
<sequence length="313" mass="35942">MAELQQNPLHSLPIEIQRLILVPLLSSIEVTPVRITSQGDESDEFTHDTIYRLAQRDVEKLSLYQNIFSPEAREPWESYVQFNFPSTVAMLDVLLGPDFTPERRKLIKRVKYMAYPVPLYGQERSYYTTHFPGNFFSLMTGLELDLLEYEDVYIANADGFAKMGLISDAEIMLGSPGWKRLEVTADWINLDEDDKQRLNNMVSGIRTKRNEPDFSCELDVMVFSEARQDEDVGHQEELDETNSDAPSTSEELSWVEGQVRISVKRGRGADVAPQGERTSKVLEYLFGKWTWEEIRQAGKYLLDEAMDDPCAHL</sequence>
<evidence type="ECO:0000313" key="2">
    <source>
        <dbReference type="EMBL" id="KAF4462834.1"/>
    </source>
</evidence>